<feature type="transmembrane region" description="Helical" evidence="2">
    <location>
        <begin position="155"/>
        <end position="178"/>
    </location>
</feature>
<dbReference type="EMBL" id="JAENJH010000007">
    <property type="protein sequence ID" value="MBK1787651.1"/>
    <property type="molecule type" value="Genomic_DNA"/>
</dbReference>
<dbReference type="Pfam" id="PF04235">
    <property type="entry name" value="DUF418"/>
    <property type="match status" value="1"/>
</dbReference>
<evidence type="ECO:0000259" key="3">
    <source>
        <dbReference type="Pfam" id="PF04235"/>
    </source>
</evidence>
<dbReference type="InterPro" id="IPR007349">
    <property type="entry name" value="DUF418"/>
</dbReference>
<dbReference type="PANTHER" id="PTHR30590">
    <property type="entry name" value="INNER MEMBRANE PROTEIN"/>
    <property type="match status" value="1"/>
</dbReference>
<protein>
    <submittedName>
        <fullName evidence="4">DUF418 domain-containing protein</fullName>
    </submittedName>
</protein>
<evidence type="ECO:0000256" key="2">
    <source>
        <dbReference type="SAM" id="Phobius"/>
    </source>
</evidence>
<evidence type="ECO:0000256" key="1">
    <source>
        <dbReference type="SAM" id="MobiDB-lite"/>
    </source>
</evidence>
<feature type="region of interest" description="Disordered" evidence="1">
    <location>
        <begin position="1"/>
        <end position="20"/>
    </location>
</feature>
<feature type="transmembrane region" description="Helical" evidence="2">
    <location>
        <begin position="67"/>
        <end position="85"/>
    </location>
</feature>
<gene>
    <name evidence="4" type="ORF">JHE00_25270</name>
</gene>
<dbReference type="AlphaFoldDB" id="A0A934QWE6"/>
<comment type="caution">
    <text evidence="4">The sequence shown here is derived from an EMBL/GenBank/DDBJ whole genome shotgun (WGS) entry which is preliminary data.</text>
</comment>
<proteinExistence type="predicted"/>
<dbReference type="PANTHER" id="PTHR30590:SF2">
    <property type="entry name" value="INNER MEMBRANE PROTEIN"/>
    <property type="match status" value="1"/>
</dbReference>
<sequence>MTAAAVAERPGAPTSSSGPRIGQLDALRGFALGGILLVNIQQLMLMRSTEDQEKLLIPHILDLTAQQRFFPLFSLLFGVGFGIFLRRAQAKADHPRLLLLRRLVALAALGAAHHLLQPGEALLPYAIIGIVALLPLSWAPRWITLTVGLVTTVVPIALAGSGAALPGLLITGFALALFEIPESLHRIGPHLLGVFLLAVAGSVAALLWQEQDPLNAGFTVSSGVAGLVMALAYATGLLLFLRTRVGRWCAPTLEALGRMALTNYLTATLLVISFGPLLGLPESTAWPRLLGLAAAILVVQAIWSRWWLARFRYGPLEWAWRCVTWWSLVDIRLPATSGR</sequence>
<feature type="transmembrane region" description="Helical" evidence="2">
    <location>
        <begin position="220"/>
        <end position="241"/>
    </location>
</feature>
<accession>A0A934QWE6</accession>
<feature type="domain" description="DUF418" evidence="3">
    <location>
        <begin position="192"/>
        <end position="326"/>
    </location>
</feature>
<reference evidence="4" key="1">
    <citation type="submission" date="2020-12" db="EMBL/GenBank/DDBJ databases">
        <title>Prauserella sp. ASG 168, a novel actinomycete isolated from cave rock.</title>
        <authorList>
            <person name="Suriyachadkun C."/>
        </authorList>
    </citation>
    <scope>NUCLEOTIDE SEQUENCE</scope>
    <source>
        <strain evidence="4">ASG 168</strain>
    </source>
</reference>
<name>A0A934QWE6_9PSEU</name>
<dbReference type="RefSeq" id="WP_200322500.1">
    <property type="nucleotide sequence ID" value="NZ_JAENJH010000007.1"/>
</dbReference>
<feature type="transmembrane region" description="Helical" evidence="2">
    <location>
        <begin position="97"/>
        <end position="116"/>
    </location>
</feature>
<evidence type="ECO:0000313" key="5">
    <source>
        <dbReference type="Proteomes" id="UP000635245"/>
    </source>
</evidence>
<keyword evidence="2" id="KW-1133">Transmembrane helix</keyword>
<feature type="transmembrane region" description="Helical" evidence="2">
    <location>
        <begin position="123"/>
        <end position="143"/>
    </location>
</feature>
<organism evidence="4 5">
    <name type="scientific">Prauserella cavernicola</name>
    <dbReference type="NCBI Taxonomy" id="2800127"/>
    <lineage>
        <taxon>Bacteria</taxon>
        <taxon>Bacillati</taxon>
        <taxon>Actinomycetota</taxon>
        <taxon>Actinomycetes</taxon>
        <taxon>Pseudonocardiales</taxon>
        <taxon>Pseudonocardiaceae</taxon>
        <taxon>Prauserella</taxon>
    </lineage>
</organism>
<keyword evidence="2" id="KW-0472">Membrane</keyword>
<dbReference type="Proteomes" id="UP000635245">
    <property type="component" value="Unassembled WGS sequence"/>
</dbReference>
<dbReference type="InterPro" id="IPR052529">
    <property type="entry name" value="Bact_Transport_Assoc"/>
</dbReference>
<keyword evidence="2" id="KW-0812">Transmembrane</keyword>
<evidence type="ECO:0000313" key="4">
    <source>
        <dbReference type="EMBL" id="MBK1787651.1"/>
    </source>
</evidence>
<feature type="transmembrane region" description="Helical" evidence="2">
    <location>
        <begin position="261"/>
        <end position="279"/>
    </location>
</feature>
<feature type="transmembrane region" description="Helical" evidence="2">
    <location>
        <begin position="190"/>
        <end position="208"/>
    </location>
</feature>
<keyword evidence="5" id="KW-1185">Reference proteome</keyword>
<feature type="transmembrane region" description="Helical" evidence="2">
    <location>
        <begin position="285"/>
        <end position="303"/>
    </location>
</feature>